<dbReference type="EMBL" id="MVAB01000001">
    <property type="protein sequence ID" value="OPF88052.1"/>
    <property type="molecule type" value="Genomic_DNA"/>
</dbReference>
<dbReference type="InterPro" id="IPR013783">
    <property type="entry name" value="Ig-like_fold"/>
</dbReference>
<organism evidence="1 2">
    <name type="scientific">Vagococcus martis</name>
    <dbReference type="NCBI Taxonomy" id="1768210"/>
    <lineage>
        <taxon>Bacteria</taxon>
        <taxon>Bacillati</taxon>
        <taxon>Bacillota</taxon>
        <taxon>Bacilli</taxon>
        <taxon>Lactobacillales</taxon>
        <taxon>Enterococcaceae</taxon>
        <taxon>Vagococcus</taxon>
    </lineage>
</organism>
<dbReference type="NCBIfam" id="TIGR01451">
    <property type="entry name" value="B_ant_repeat"/>
    <property type="match status" value="1"/>
</dbReference>
<dbReference type="InterPro" id="IPR046776">
    <property type="entry name" value="Pectate_lyase_5"/>
</dbReference>
<dbReference type="InterPro" id="IPR047589">
    <property type="entry name" value="DUF11_rpt"/>
</dbReference>
<protein>
    <recommendedName>
        <fullName evidence="3">DUF11 domain-containing protein</fullName>
    </recommendedName>
</protein>
<name>A0A1V4DI18_9ENTE</name>
<reference evidence="1 2" key="1">
    <citation type="submission" date="2017-02" db="EMBL/GenBank/DDBJ databases">
        <title>Vagococcus cremeus sp. nov., isolated from the small intestine of a marten, Martes flavigula.</title>
        <authorList>
            <person name="Tak E.J."/>
            <person name="Bae J.-W."/>
        </authorList>
    </citation>
    <scope>NUCLEOTIDE SEQUENCE [LARGE SCALE GENOMIC DNA]</scope>
    <source>
        <strain evidence="1 2">D7T301</strain>
    </source>
</reference>
<keyword evidence="2" id="KW-1185">Reference proteome</keyword>
<gene>
    <name evidence="1" type="ORF">BW731_07635</name>
</gene>
<dbReference type="Pfam" id="PF20585">
    <property type="entry name" value="Pectate_lyase_5"/>
    <property type="match status" value="1"/>
</dbReference>
<proteinExistence type="predicted"/>
<comment type="caution">
    <text evidence="1">The sequence shown here is derived from an EMBL/GenBank/DDBJ whole genome shotgun (WGS) entry which is preliminary data.</text>
</comment>
<dbReference type="Proteomes" id="UP000189970">
    <property type="component" value="Unassembled WGS sequence"/>
</dbReference>
<evidence type="ECO:0000313" key="2">
    <source>
        <dbReference type="Proteomes" id="UP000189970"/>
    </source>
</evidence>
<dbReference type="RefSeq" id="WP_079347053.1">
    <property type="nucleotide sequence ID" value="NZ_MVAB01000001.1"/>
</dbReference>
<dbReference type="Gene3D" id="2.60.40.740">
    <property type="match status" value="1"/>
</dbReference>
<evidence type="ECO:0008006" key="3">
    <source>
        <dbReference type="Google" id="ProtNLM"/>
    </source>
</evidence>
<evidence type="ECO:0000313" key="1">
    <source>
        <dbReference type="EMBL" id="OPF88052.1"/>
    </source>
</evidence>
<dbReference type="AlphaFoldDB" id="A0A1V4DI18"/>
<sequence>MKKNILYLILIFIGMLITANISYAEELNTPYVEKYKLTGKTTNDNYQKTYSELNKQQNDDWNAKYNFKPETNVKTVSTWNEFKNAFQDNNVSKIILNNDIKANSAERLDRQESMELDGQGHELHLNRGTINVDSLPNIESFTKKFSSVPVFHMHDIKPVQDDANDPTQAATRWAYLNGGRGLEGDGVRNTQRGIWQYRIGNLITPTNGDGQRNQKINGRLINANGGHISIWGYNKVISAAENFYTGGITYDPFTYYIGEIAHYNYSTIWFLNSRENYNGSPGEENLTMTENFDIGDNSFVYLHNTGNGESFPGVYEHFNNINVGEYATFNVNVPGTAVAFNHNNSTFLGKKGSKVNLLSRAGSATILMSNTQSTRPTPSTSQMKKVNFTMLEDSELYVYGNNRYGVVAYDRSVPDAVVSLESLEAFDITNTNKNRFVGANGTAASNQNEGHIFKVSNSDISLWKNNTDLNHSPDYDVSEVGLFQVDTKGNFTTTSDELKTVYKIDDFSRISGMNTVPQVEWNPVTDADYTQKAKVFLGDIPIGGSDPFDEYGDAKTKPVYADEIRKAQVKFTDTLGNEHIGVSESDNYVYFRKNDHKVAGFQKAGEIMSATPSRVNGNNGGTYREGVLRKTRVIDVTPPNPAELKSNNIVTNSDRQIKGQNGEPGASVYMSINGKEKQKIATVEADGSWSYQLDSYLELNDKLVFYVEDKSGKAPDSIVEGKVTVPLDPKVPATNNENGNINPDKETSYRDAVFKPALIVTVKDIIPRTPNITKDVESDTPENVSKDKQVTQVGSTLTYTITAQNIEPENSDKVLLNTVIEDEIPMGLTFDLSKVTVTKNDIEQPTDTLTYTEYSEEEKQTKNKQGKLTYSAQDLQPQDTIKLTIKAIVNRDGVGKVINNTASIIGKSPRLENINDDTSNNIEIKNNANVDNPGGTVFGVLSLISAPEKFDFGKVKLTDFNKVQAVDMKSTENPVIPLVVEDTRGIKSNWRVTATLIEEMNYTKPGESTPSDTLTDSLSFTYKNVNNILRLNVPVTVFDSKDDTVKDEYKISENFWQQNNQDNTKQDGLKMKANKVPTANEYKGKLEWTIEDVKTN</sequence>
<accession>A0A1V4DI18</accession>
<dbReference type="Gene3D" id="2.60.40.10">
    <property type="entry name" value="Immunoglobulins"/>
    <property type="match status" value="1"/>
</dbReference>